<evidence type="ECO:0000256" key="6">
    <source>
        <dbReference type="ARBA" id="ARBA00022490"/>
    </source>
</evidence>
<dbReference type="GO" id="GO:0012501">
    <property type="term" value="P:programmed cell death"/>
    <property type="evidence" value="ECO:0007669"/>
    <property type="project" value="UniProtKB-KW"/>
</dbReference>
<keyword evidence="6" id="KW-0963">Cytoplasm</keyword>
<evidence type="ECO:0000256" key="2">
    <source>
        <dbReference type="ARBA" id="ARBA00004651"/>
    </source>
</evidence>
<comment type="subunit">
    <text evidence="12">Homooligomer; homooligomeric ring-shaped pore complex containing 27-28 subunits when inserted in the membrane.</text>
</comment>
<dbReference type="InterPro" id="IPR041263">
    <property type="entry name" value="Gasdermin_PUB"/>
</dbReference>
<dbReference type="GO" id="GO:0070273">
    <property type="term" value="F:phosphatidylinositol-4-phosphate binding"/>
    <property type="evidence" value="ECO:0007669"/>
    <property type="project" value="TreeGrafter"/>
</dbReference>
<evidence type="ECO:0000256" key="12">
    <source>
        <dbReference type="ARBA" id="ARBA00038764"/>
    </source>
</evidence>
<keyword evidence="5" id="KW-1003">Cell membrane</keyword>
<name>A0A6P6EQH5_OCTDE</name>
<dbReference type="InParanoid" id="A0A6P6EQH5"/>
<dbReference type="OrthoDB" id="9836623at2759"/>
<dbReference type="GO" id="GO:0005546">
    <property type="term" value="F:phosphatidylinositol-4,5-bisphosphate binding"/>
    <property type="evidence" value="ECO:0007669"/>
    <property type="project" value="TreeGrafter"/>
</dbReference>
<keyword evidence="7" id="KW-1210">Necrosis</keyword>
<protein>
    <submittedName>
        <fullName evidence="17">Uncharacterized protein LOC101560879</fullName>
    </submittedName>
</protein>
<evidence type="ECO:0000256" key="9">
    <source>
        <dbReference type="ARBA" id="ARBA00023136"/>
    </source>
</evidence>
<feature type="region of interest" description="Disordered" evidence="13">
    <location>
        <begin position="275"/>
        <end position="299"/>
    </location>
</feature>
<dbReference type="RefSeq" id="XP_023574579.1">
    <property type="nucleotide sequence ID" value="XM_023718811.1"/>
</dbReference>
<dbReference type="GO" id="GO:0005886">
    <property type="term" value="C:plasma membrane"/>
    <property type="evidence" value="ECO:0007669"/>
    <property type="project" value="UniProtKB-SubCell"/>
</dbReference>
<gene>
    <name evidence="17" type="primary">LOC101560879</name>
</gene>
<dbReference type="GO" id="GO:0001786">
    <property type="term" value="F:phosphatidylserine binding"/>
    <property type="evidence" value="ECO:0007669"/>
    <property type="project" value="TreeGrafter"/>
</dbReference>
<evidence type="ECO:0000259" key="14">
    <source>
        <dbReference type="Pfam" id="PF04598"/>
    </source>
</evidence>
<evidence type="ECO:0000313" key="16">
    <source>
        <dbReference type="Proteomes" id="UP000515203"/>
    </source>
</evidence>
<feature type="domain" description="Gasdermin pore forming" evidence="14">
    <location>
        <begin position="28"/>
        <end position="132"/>
    </location>
</feature>
<dbReference type="InterPro" id="IPR040460">
    <property type="entry name" value="Gasdermin_pore"/>
</dbReference>
<dbReference type="GeneID" id="101560879"/>
<sequence length="718" mass="80685">MENITETLSHSSELHACVIHQPTSCGWKLVDPEPSFLKICRRRGDNLYVVTEAIELAKDTVLCDNSSVTFSANVHVTQVPFVQGEGQGKDQRAATMTVPQGTVMAYRKKKLVIKDRYCSILVIDDTKQKTFQCGIIKKPLQQVQRRKKVKSGQCALERSPGNVHTEEEQQPRAEPSVRPRRKIRRTQSAVEPSPGNVLTEKEQQPGAEPSTQRFSVLHLRKTLTAFKKIFHNAPEEQQELRRGPSGELEPQAAYAHRLSRPHTAPYPFLSAFDNSAEEEQQELRRASSRELEPQGGSSVVFPNEEKEARTGQWVLPVLLCTSRSQWEQPLSLSGPLLSNENVARTGFCRLYKGNPLRDAFVAITLCFDIGPQVIMRACGHRIGQIEKSWTENAEEEFVEVTPLRLTPVWAQSGAGFCGRLSADLHYVSDNSSEEKQQELRRGSSAQFHAGLRPRIAPLASLNLSDNSEEEDEEEEEPSCGSFGELGPHGAQHTVQWGPLTARDVQYLCVNFLEEEQPEQRTAPSSFSFLEEEISENVEALAQVSKDRRDAILHSFLAILGDREALKKLMDMWEMETLGHLDGPGGKILDELRQRSSPTWINLEYLIFYLLEVLMVLSDTQLVLLVQSVEKRLLSQQRELVRGILEPNFKYSQHTPFTVQAEHLAQLQGEGLHITCALLEECGLKMELESSQSTWHPEAKMPLSALYGALSLLLQLAEA</sequence>
<evidence type="ECO:0000256" key="13">
    <source>
        <dbReference type="SAM" id="MobiDB-lite"/>
    </source>
</evidence>
<feature type="region of interest" description="Disordered" evidence="13">
    <location>
        <begin position="460"/>
        <end position="491"/>
    </location>
</feature>
<comment type="subcellular location">
    <subcellularLocation>
        <location evidence="2">Cell membrane</location>
        <topology evidence="2">Multi-pass membrane protein</topology>
    </subcellularLocation>
    <subcellularLocation>
        <location evidence="1">Cytoplasm</location>
        <location evidence="1">Cytosol</location>
    </subcellularLocation>
</comment>
<evidence type="ECO:0000256" key="4">
    <source>
        <dbReference type="ARBA" id="ARBA00022452"/>
    </source>
</evidence>
<evidence type="ECO:0000256" key="8">
    <source>
        <dbReference type="ARBA" id="ARBA00022692"/>
    </source>
</evidence>
<keyword evidence="8" id="KW-0812">Transmembrane</keyword>
<comment type="similarity">
    <text evidence="3">Belongs to the gasdermin family.</text>
</comment>
<dbReference type="Proteomes" id="UP000515203">
    <property type="component" value="Unplaced"/>
</dbReference>
<keyword evidence="4" id="KW-1134">Transmembrane beta strand</keyword>
<dbReference type="Pfam" id="PF17708">
    <property type="entry name" value="Gasdermin_C"/>
    <property type="match status" value="1"/>
</dbReference>
<feature type="compositionally biased region" description="Basic and acidic residues" evidence="13">
    <location>
        <begin position="281"/>
        <end position="292"/>
    </location>
</feature>
<dbReference type="GO" id="GO:0042742">
    <property type="term" value="P:defense response to bacterium"/>
    <property type="evidence" value="ECO:0007669"/>
    <property type="project" value="TreeGrafter"/>
</dbReference>
<keyword evidence="16" id="KW-1185">Reference proteome</keyword>
<keyword evidence="10" id="KW-0564">Palmitate</keyword>
<evidence type="ECO:0000256" key="11">
    <source>
        <dbReference type="ARBA" id="ARBA00023288"/>
    </source>
</evidence>
<evidence type="ECO:0000259" key="15">
    <source>
        <dbReference type="Pfam" id="PF17708"/>
    </source>
</evidence>
<evidence type="ECO:0000313" key="17">
    <source>
        <dbReference type="RefSeq" id="XP_023574579.1"/>
    </source>
</evidence>
<feature type="region of interest" description="Disordered" evidence="13">
    <location>
        <begin position="151"/>
        <end position="215"/>
    </location>
</feature>
<dbReference type="PANTHER" id="PTHR16399:SF21">
    <property type="entry name" value="GASDERMIN-C"/>
    <property type="match status" value="1"/>
</dbReference>
<dbReference type="GO" id="GO:0005829">
    <property type="term" value="C:cytosol"/>
    <property type="evidence" value="ECO:0007669"/>
    <property type="project" value="UniProtKB-SubCell"/>
</dbReference>
<evidence type="ECO:0000256" key="10">
    <source>
        <dbReference type="ARBA" id="ARBA00023139"/>
    </source>
</evidence>
<evidence type="ECO:0000256" key="3">
    <source>
        <dbReference type="ARBA" id="ARBA00009279"/>
    </source>
</evidence>
<feature type="domain" description="Gasdermin PUB" evidence="15">
    <location>
        <begin position="526"/>
        <end position="691"/>
    </location>
</feature>
<keyword evidence="9" id="KW-0472">Membrane</keyword>
<dbReference type="GO" id="GO:0070269">
    <property type="term" value="P:pyroptotic inflammatory response"/>
    <property type="evidence" value="ECO:0007669"/>
    <property type="project" value="TreeGrafter"/>
</dbReference>
<organism evidence="16 17">
    <name type="scientific">Octodon degus</name>
    <name type="common">Degu</name>
    <name type="synonym">Sciurus degus</name>
    <dbReference type="NCBI Taxonomy" id="10160"/>
    <lineage>
        <taxon>Eukaryota</taxon>
        <taxon>Metazoa</taxon>
        <taxon>Chordata</taxon>
        <taxon>Craniata</taxon>
        <taxon>Vertebrata</taxon>
        <taxon>Euteleostomi</taxon>
        <taxon>Mammalia</taxon>
        <taxon>Eutheria</taxon>
        <taxon>Euarchontoglires</taxon>
        <taxon>Glires</taxon>
        <taxon>Rodentia</taxon>
        <taxon>Hystricomorpha</taxon>
        <taxon>Octodontidae</taxon>
        <taxon>Octodon</taxon>
    </lineage>
</organism>
<feature type="compositionally biased region" description="Basic and acidic residues" evidence="13">
    <location>
        <begin position="164"/>
        <end position="177"/>
    </location>
</feature>
<dbReference type="InterPro" id="IPR007677">
    <property type="entry name" value="Gasdermin"/>
</dbReference>
<evidence type="ECO:0000256" key="1">
    <source>
        <dbReference type="ARBA" id="ARBA00004514"/>
    </source>
</evidence>
<keyword evidence="11" id="KW-0449">Lipoprotein</keyword>
<proteinExistence type="inferred from homology"/>
<dbReference type="AlphaFoldDB" id="A0A6P6EQH5"/>
<dbReference type="PANTHER" id="PTHR16399">
    <property type="entry name" value="GASDERMIN"/>
    <property type="match status" value="1"/>
</dbReference>
<evidence type="ECO:0000256" key="5">
    <source>
        <dbReference type="ARBA" id="ARBA00022475"/>
    </source>
</evidence>
<reference evidence="17" key="1">
    <citation type="submission" date="2025-08" db="UniProtKB">
        <authorList>
            <consortium name="RefSeq"/>
        </authorList>
    </citation>
    <scope>IDENTIFICATION</scope>
</reference>
<accession>A0A6P6EQH5</accession>
<feature type="compositionally biased region" description="Acidic residues" evidence="13">
    <location>
        <begin position="466"/>
        <end position="477"/>
    </location>
</feature>
<evidence type="ECO:0000256" key="7">
    <source>
        <dbReference type="ARBA" id="ARBA00022590"/>
    </source>
</evidence>
<dbReference type="Pfam" id="PF04598">
    <property type="entry name" value="Gasdermin"/>
    <property type="match status" value="1"/>
</dbReference>